<dbReference type="InterPro" id="IPR046349">
    <property type="entry name" value="C1-like_sf"/>
</dbReference>
<protein>
    <recommendedName>
        <fullName evidence="3">Phorbol-ester/DAG-type domain-containing protein</fullName>
    </recommendedName>
</protein>
<dbReference type="PROSITE" id="PS00479">
    <property type="entry name" value="ZF_DAG_PE_1"/>
    <property type="match status" value="1"/>
</dbReference>
<dbReference type="VEuPathDB" id="AmoebaDB:EHI8A_004270"/>
<feature type="domain" description="Phorbol-ester/DAG-type" evidence="3">
    <location>
        <begin position="857"/>
        <end position="904"/>
    </location>
</feature>
<sequence length="907" mass="102890">MFKRNNPIILTLSPSLNRLSLRKKTSQTRSRYSWSSRSATSLYSPTQSISKESGSISNKFISIGLNEIVSTSFTTIVTESKQLFQLLDSVTNSPQFISKYTEVLPLNLREILLKQMSTVLTALSKPTPLPLICSFLIDGKLCFHTYPIVLSALCVESFSDLPARVLPESIKHASIILKEFSLLIELLDKDIEQFMTVMGSILTYEKVDLRMSHKRSELENSLMHDQWVFNTIAKGDIQLQEMRKYSKELYCVSNSLGTIHTDLNESKGIIIRHGSLLLKQIDKFNEKLMSKAVLILYPTGLQIYIIPLHDCIIESIWISIDNLIIGNITGEDGELWVSGWCVLTFQNKATNKSYCVCSNNLLTTLLWHDDMLKCIKMNTSNNEIPVNIQLSDCLPTTIFGVTKELIFRGCSSVKNYFKLKTKGTLKKIVQNNPNIDLATVPIDEITEFFINYFKNIKPKLLNKNDIELFNRIDFTQNEFELTGLNDFFESKDEVSRSVLLSFLFLITCFINNGNDENFTDEDGMKILQIVCDSSFKKKCFDSQRIKFLFDCIGDIISYYSLNNTPMTLIKISLMKEPIRKLYLLPSQKVVVLFQRSMFMKNGNKLNTVTLPHDYFSSCCSGDYVLILNKNNLTRINGMEIKTIEVKDSITMTGFKGVLLIVFKTKIEFIDIASFTIISTVNISGVDTVKTTKTKFGFVVIINNKHICFYDTKGSLLKERIVEYMNKEITFIVAKDELIFIGFNDGSISVLNETNGNELEIIVSFEGTIKDIVVGIQHVYALTSNNTILVIDKFNYQILSIFTPLSMATSLLVCEDQTLLIGTTNSILQYHLNSPSSCTSIKLTPFFVDIPESMSTLNHSLIPNIFHIQANCLICHKPLTPHDLICRYCQITIHGSCLSSLSKDCKKR</sequence>
<evidence type="ECO:0000313" key="5">
    <source>
        <dbReference type="Proteomes" id="UP000078387"/>
    </source>
</evidence>
<evidence type="ECO:0000313" key="4">
    <source>
        <dbReference type="EMBL" id="GAT91940.1"/>
    </source>
</evidence>
<evidence type="ECO:0000259" key="3">
    <source>
        <dbReference type="PROSITE" id="PS50081"/>
    </source>
</evidence>
<accession>A0A5K1TYK7</accession>
<evidence type="ECO:0000256" key="2">
    <source>
        <dbReference type="ARBA" id="ARBA00022833"/>
    </source>
</evidence>
<dbReference type="InterPro" id="IPR002219">
    <property type="entry name" value="PKC_DAG/PE"/>
</dbReference>
<dbReference type="VEuPathDB" id="AmoebaDB:KM1_017920"/>
<keyword evidence="2" id="KW-0862">Zinc</keyword>
<dbReference type="AlphaFoldDB" id="A0A5K1TYK7"/>
<organism evidence="4 5">
    <name type="scientific">Entamoeba histolytica</name>
    <dbReference type="NCBI Taxonomy" id="5759"/>
    <lineage>
        <taxon>Eukaryota</taxon>
        <taxon>Amoebozoa</taxon>
        <taxon>Evosea</taxon>
        <taxon>Archamoebae</taxon>
        <taxon>Mastigamoebida</taxon>
        <taxon>Entamoebidae</taxon>
        <taxon>Entamoeba</taxon>
    </lineage>
</organism>
<dbReference type="VEuPathDB" id="AmoebaDB:EHI5A_017600"/>
<dbReference type="PROSITE" id="PS50081">
    <property type="entry name" value="ZF_DAG_PE_2"/>
    <property type="match status" value="1"/>
</dbReference>
<dbReference type="CDD" id="cd20815">
    <property type="entry name" value="C1_p190RhoGEF-like"/>
    <property type="match status" value="1"/>
</dbReference>
<comment type="caution">
    <text evidence="4">The sequence shown here is derived from an EMBL/GenBank/DDBJ whole genome shotgun (WGS) entry which is preliminary data.</text>
</comment>
<dbReference type="VEuPathDB" id="AmoebaDB:EHI7A_006210"/>
<dbReference type="EMBL" id="BDEQ01000001">
    <property type="protein sequence ID" value="GAT91940.1"/>
    <property type="molecule type" value="Genomic_DNA"/>
</dbReference>
<dbReference type="OMA" id="KFIFDCI"/>
<proteinExistence type="predicted"/>
<dbReference type="GO" id="GO:0046872">
    <property type="term" value="F:metal ion binding"/>
    <property type="evidence" value="ECO:0007669"/>
    <property type="project" value="UniProtKB-KW"/>
</dbReference>
<name>A0A5K1TYK7_ENTHI</name>
<evidence type="ECO:0000256" key="1">
    <source>
        <dbReference type="ARBA" id="ARBA00022723"/>
    </source>
</evidence>
<keyword evidence="1" id="KW-0479">Metal-binding</keyword>
<dbReference type="VEuPathDB" id="AmoebaDB:EHI_012530"/>
<reference evidence="4 5" key="1">
    <citation type="submission" date="2016-05" db="EMBL/GenBank/DDBJ databases">
        <title>First whole genome sequencing of Entamoeba histolytica HM1:IMSS-clone-6.</title>
        <authorList>
            <person name="Mukherjee Avik.K."/>
            <person name="Izumyama S."/>
            <person name="Nakada-Tsukui K."/>
            <person name="Nozaki T."/>
        </authorList>
    </citation>
    <scope>NUCLEOTIDE SEQUENCE [LARGE SCALE GENOMIC DNA]</scope>
    <source>
        <strain evidence="4 5">HM1:IMSS clone 6</strain>
    </source>
</reference>
<dbReference type="Gene3D" id="3.30.60.20">
    <property type="match status" value="1"/>
</dbReference>
<dbReference type="SUPFAM" id="SSF50978">
    <property type="entry name" value="WD40 repeat-like"/>
    <property type="match status" value="1"/>
</dbReference>
<gene>
    <name evidence="4" type="ORF">CL6EHI_012530</name>
</gene>
<dbReference type="Proteomes" id="UP000078387">
    <property type="component" value="Unassembled WGS sequence"/>
</dbReference>
<dbReference type="InterPro" id="IPR036322">
    <property type="entry name" value="WD40_repeat_dom_sf"/>
</dbReference>
<dbReference type="SUPFAM" id="SSF57889">
    <property type="entry name" value="Cysteine-rich domain"/>
    <property type="match status" value="1"/>
</dbReference>